<dbReference type="OrthoDB" id="10334127at2759"/>
<gene>
    <name evidence="1" type="ORF">NPIL_624121</name>
</gene>
<keyword evidence="2" id="KW-1185">Reference proteome</keyword>
<organism evidence="1 2">
    <name type="scientific">Nephila pilipes</name>
    <name type="common">Giant wood spider</name>
    <name type="synonym">Nephila maculata</name>
    <dbReference type="NCBI Taxonomy" id="299642"/>
    <lineage>
        <taxon>Eukaryota</taxon>
        <taxon>Metazoa</taxon>
        <taxon>Ecdysozoa</taxon>
        <taxon>Arthropoda</taxon>
        <taxon>Chelicerata</taxon>
        <taxon>Arachnida</taxon>
        <taxon>Araneae</taxon>
        <taxon>Araneomorphae</taxon>
        <taxon>Entelegynae</taxon>
        <taxon>Araneoidea</taxon>
        <taxon>Nephilidae</taxon>
        <taxon>Nephila</taxon>
    </lineage>
</organism>
<dbReference type="Proteomes" id="UP000887013">
    <property type="component" value="Unassembled WGS sequence"/>
</dbReference>
<dbReference type="EMBL" id="BMAW01057068">
    <property type="protein sequence ID" value="GFT08937.1"/>
    <property type="molecule type" value="Genomic_DNA"/>
</dbReference>
<sequence length="106" mass="11974">MGANLRGGIFSYHPFLDPSVTRVLFLATAATSVEKFHCMDLAILRSSINVISVFCMRRTGSTLVHHVTSPMMSSTDRAIVGGYQKCVKIRKRRWHQNKHGVFEHLD</sequence>
<dbReference type="AlphaFoldDB" id="A0A8X6TH16"/>
<evidence type="ECO:0000313" key="1">
    <source>
        <dbReference type="EMBL" id="GFT08937.1"/>
    </source>
</evidence>
<protein>
    <submittedName>
        <fullName evidence="1">Uncharacterized protein</fullName>
    </submittedName>
</protein>
<evidence type="ECO:0000313" key="2">
    <source>
        <dbReference type="Proteomes" id="UP000887013"/>
    </source>
</evidence>
<reference evidence="1" key="1">
    <citation type="submission" date="2020-08" db="EMBL/GenBank/DDBJ databases">
        <title>Multicomponent nature underlies the extraordinary mechanical properties of spider dragline silk.</title>
        <authorList>
            <person name="Kono N."/>
            <person name="Nakamura H."/>
            <person name="Mori M."/>
            <person name="Yoshida Y."/>
            <person name="Ohtoshi R."/>
            <person name="Malay A.D."/>
            <person name="Moran D.A.P."/>
            <person name="Tomita M."/>
            <person name="Numata K."/>
            <person name="Arakawa K."/>
        </authorList>
    </citation>
    <scope>NUCLEOTIDE SEQUENCE</scope>
</reference>
<comment type="caution">
    <text evidence="1">The sequence shown here is derived from an EMBL/GenBank/DDBJ whole genome shotgun (WGS) entry which is preliminary data.</text>
</comment>
<proteinExistence type="predicted"/>
<accession>A0A8X6TH16</accession>
<name>A0A8X6TH16_NEPPI</name>